<name>A0A9B0T843_CHRAS</name>
<dbReference type="PANTHER" id="PTHR39221">
    <property type="entry name" value="CHROMOSOME 7 OPEN READING FRAME 61"/>
    <property type="match status" value="1"/>
</dbReference>
<organism evidence="2 3">
    <name type="scientific">Chrysochloris asiatica</name>
    <name type="common">Cape golden mole</name>
    <dbReference type="NCBI Taxonomy" id="185453"/>
    <lineage>
        <taxon>Eukaryota</taxon>
        <taxon>Metazoa</taxon>
        <taxon>Chordata</taxon>
        <taxon>Craniata</taxon>
        <taxon>Vertebrata</taxon>
        <taxon>Euteleostomi</taxon>
        <taxon>Mammalia</taxon>
        <taxon>Eutheria</taxon>
        <taxon>Afrotheria</taxon>
        <taxon>Chrysochloridae</taxon>
        <taxon>Chrysochlorinae</taxon>
        <taxon>Chrysochloris</taxon>
    </lineage>
</organism>
<gene>
    <name evidence="3" type="primary">LOC102830057</name>
</gene>
<feature type="region of interest" description="Disordered" evidence="1">
    <location>
        <begin position="168"/>
        <end position="200"/>
    </location>
</feature>
<dbReference type="GeneID" id="102830057"/>
<evidence type="ECO:0000313" key="2">
    <source>
        <dbReference type="Proteomes" id="UP000504623"/>
    </source>
</evidence>
<dbReference type="Pfam" id="PF15775">
    <property type="entry name" value="DUF4703"/>
    <property type="match status" value="1"/>
</dbReference>
<keyword evidence="2" id="KW-1185">Reference proteome</keyword>
<dbReference type="CTD" id="402573"/>
<dbReference type="Proteomes" id="UP000504623">
    <property type="component" value="Unplaced"/>
</dbReference>
<accession>A0A9B0T843</accession>
<reference evidence="3" key="1">
    <citation type="submission" date="2025-08" db="UniProtKB">
        <authorList>
            <consortium name="RefSeq"/>
        </authorList>
    </citation>
    <scope>IDENTIFICATION</scope>
    <source>
        <tissue evidence="3">Spleen</tissue>
    </source>
</reference>
<sequence length="200" mass="23482">MAVVVKFFRWIWRKISCWILSWKNRTKLTIMEHPDSRKHVLKRMEKPPKMMEPFKMVETPKEMEKIDNPPRVSEPFMLAKTTDGMEVGHRGRSLLRLPQTAVRSMSTLMASALQTGWQMCSWKSSVSSTSVTSQMRTGSPLESPEAEMLREVYLVLWAIRKQLRQLARRQERRRRHHTRTHSGPQSELIQGLKQDTRSPL</sequence>
<evidence type="ECO:0000313" key="3">
    <source>
        <dbReference type="RefSeq" id="XP_006859692.1"/>
    </source>
</evidence>
<evidence type="ECO:0000256" key="1">
    <source>
        <dbReference type="SAM" id="MobiDB-lite"/>
    </source>
</evidence>
<proteinExistence type="predicted"/>
<dbReference type="InterPro" id="IPR031534">
    <property type="entry name" value="SPACDR"/>
</dbReference>
<protein>
    <submittedName>
        <fullName evidence="3">Uncharacterized protein C7orf61 homolog</fullName>
    </submittedName>
</protein>
<dbReference type="OrthoDB" id="9837318at2759"/>
<dbReference type="PANTHER" id="PTHR39221:SF1">
    <property type="entry name" value="SPERM ACROSOME DEVELOPMENTAL REGULATOR"/>
    <property type="match status" value="1"/>
</dbReference>
<dbReference type="RefSeq" id="XP_006859692.1">
    <property type="nucleotide sequence ID" value="XM_006859630.1"/>
</dbReference>
<dbReference type="AlphaFoldDB" id="A0A9B0T843"/>
<feature type="compositionally biased region" description="Basic residues" evidence="1">
    <location>
        <begin position="168"/>
        <end position="180"/>
    </location>
</feature>